<evidence type="ECO:0000259" key="2">
    <source>
        <dbReference type="Pfam" id="PF16655"/>
    </source>
</evidence>
<dbReference type="Pfam" id="PF16655">
    <property type="entry name" value="PhoD_N"/>
    <property type="match status" value="1"/>
</dbReference>
<dbReference type="EMBL" id="BAAATM010000029">
    <property type="protein sequence ID" value="GAA2559864.1"/>
    <property type="molecule type" value="Genomic_DNA"/>
</dbReference>
<gene>
    <name evidence="3" type="ORF">GCM10010423_72660</name>
</gene>
<sequence length="546" mass="60595">MTPAAHPSQHAPELRAAARHIGRRRFLTTTGAAAALAFATNLPAPGVAAAAELDAARITDDPFTLGVASGDPLPDSVVLWTRLAPVPFQADGGLPAERVTVHWELAHDERFRRIARRGTATAHPEFHHTVHVEAGHLEAGRVYYYRFRVGHWTSPTGRTRTAPGPGSRVASLTLAAVSCQAYHDGYYTPYAHLAAEDVDLVFHLGDYLYEYAVDAVGGQRKYTDRTLPDAFRRETLTLEDYRLRYALYKSDPDLAAAHAAHPFVVTWDDHETENNYAGDIPENDVPPEEFLLRRASAYRAYWENQPLRRPQRPAGPDMRLYRRLTWGRLAQFDVLDTRQYRSDQAYGDKAHVPGPESDDPARTMTGATQERWLLDGWRSSRALWNVVPQQVLFARRHMDATTPSRVSMDAWDGYSASRRRVLDGAKAAGVENLMVLSGDVHSAYAFDIKDDFDDPASATLGTEIVATSISSGRDGADKPATWDTYMSANPHLKFFNGRRGYVTVELGRQAARADFRTVPYVTRQGAPVTTAASFVTEVGRQGLRPA</sequence>
<organism evidence="3 4">
    <name type="scientific">Streptomyces levis</name>
    <dbReference type="NCBI Taxonomy" id="285566"/>
    <lineage>
        <taxon>Bacteria</taxon>
        <taxon>Bacillati</taxon>
        <taxon>Actinomycetota</taxon>
        <taxon>Actinomycetes</taxon>
        <taxon>Kitasatosporales</taxon>
        <taxon>Streptomycetaceae</taxon>
        <taxon>Streptomyces</taxon>
    </lineage>
</organism>
<feature type="domain" description="Phospholipase D N-terminal" evidence="2">
    <location>
        <begin position="65"/>
        <end position="161"/>
    </location>
</feature>
<evidence type="ECO:0000313" key="3">
    <source>
        <dbReference type="EMBL" id="GAA2559864.1"/>
    </source>
</evidence>
<dbReference type="SUPFAM" id="SSF56300">
    <property type="entry name" value="Metallo-dependent phosphatases"/>
    <property type="match status" value="1"/>
</dbReference>
<dbReference type="Gene3D" id="2.60.40.380">
    <property type="entry name" value="Purple acid phosphatase-like, N-terminal"/>
    <property type="match status" value="1"/>
</dbReference>
<feature type="domain" description="PhoD-like phosphatase metallophosphatase" evidence="1">
    <location>
        <begin position="174"/>
        <end position="515"/>
    </location>
</feature>
<dbReference type="PANTHER" id="PTHR43606">
    <property type="entry name" value="PHOSPHATASE, PUTATIVE (AFU_ORTHOLOGUE AFUA_6G08710)-RELATED"/>
    <property type="match status" value="1"/>
</dbReference>
<dbReference type="Proteomes" id="UP001501095">
    <property type="component" value="Unassembled WGS sequence"/>
</dbReference>
<dbReference type="InterPro" id="IPR006311">
    <property type="entry name" value="TAT_signal"/>
</dbReference>
<keyword evidence="4" id="KW-1185">Reference proteome</keyword>
<dbReference type="InterPro" id="IPR052900">
    <property type="entry name" value="Phospholipid_Metab_Enz"/>
</dbReference>
<dbReference type="InterPro" id="IPR029052">
    <property type="entry name" value="Metallo-depent_PP-like"/>
</dbReference>
<comment type="caution">
    <text evidence="3">The sequence shown here is derived from an EMBL/GenBank/DDBJ whole genome shotgun (WGS) entry which is preliminary data.</text>
</comment>
<evidence type="ECO:0000313" key="4">
    <source>
        <dbReference type="Proteomes" id="UP001501095"/>
    </source>
</evidence>
<proteinExistence type="predicted"/>
<dbReference type="RefSeq" id="WP_344544301.1">
    <property type="nucleotide sequence ID" value="NZ_BAAATM010000029.1"/>
</dbReference>
<name>A0ABN3P2X2_9ACTN</name>
<protein>
    <submittedName>
        <fullName evidence="3">Alkaline phosphatase D family protein</fullName>
    </submittedName>
</protein>
<evidence type="ECO:0000259" key="1">
    <source>
        <dbReference type="Pfam" id="PF09423"/>
    </source>
</evidence>
<dbReference type="InterPro" id="IPR032093">
    <property type="entry name" value="PhoD_N"/>
</dbReference>
<dbReference type="InterPro" id="IPR018946">
    <property type="entry name" value="PhoD-like_MPP"/>
</dbReference>
<dbReference type="InterPro" id="IPR038607">
    <property type="entry name" value="PhoD-like_sf"/>
</dbReference>
<dbReference type="PROSITE" id="PS51318">
    <property type="entry name" value="TAT"/>
    <property type="match status" value="1"/>
</dbReference>
<dbReference type="PANTHER" id="PTHR43606:SF2">
    <property type="entry name" value="ALKALINE PHOSPHATASE FAMILY PROTEIN (AFU_ORTHOLOGUE AFUA_5G03860)"/>
    <property type="match status" value="1"/>
</dbReference>
<dbReference type="CDD" id="cd07389">
    <property type="entry name" value="MPP_PhoD"/>
    <property type="match status" value="1"/>
</dbReference>
<reference evidence="3 4" key="1">
    <citation type="journal article" date="2019" name="Int. J. Syst. Evol. Microbiol.">
        <title>The Global Catalogue of Microorganisms (GCM) 10K type strain sequencing project: providing services to taxonomists for standard genome sequencing and annotation.</title>
        <authorList>
            <consortium name="The Broad Institute Genomics Platform"/>
            <consortium name="The Broad Institute Genome Sequencing Center for Infectious Disease"/>
            <person name="Wu L."/>
            <person name="Ma J."/>
        </authorList>
    </citation>
    <scope>NUCLEOTIDE SEQUENCE [LARGE SCALE GENOMIC DNA]</scope>
    <source>
        <strain evidence="3 4">JCM 6924</strain>
    </source>
</reference>
<dbReference type="Pfam" id="PF09423">
    <property type="entry name" value="PhoD"/>
    <property type="match status" value="1"/>
</dbReference>
<accession>A0ABN3P2X2</accession>
<dbReference type="Gene3D" id="3.60.21.70">
    <property type="entry name" value="PhoD-like phosphatase"/>
    <property type="match status" value="1"/>
</dbReference>